<dbReference type="EMBL" id="RXOC01000009">
    <property type="protein sequence ID" value="RXF68850.1"/>
    <property type="molecule type" value="Genomic_DNA"/>
</dbReference>
<feature type="chain" id="PRO_5020709075" evidence="1">
    <location>
        <begin position="21"/>
        <end position="164"/>
    </location>
</feature>
<keyword evidence="1" id="KW-0732">Signal</keyword>
<dbReference type="AlphaFoldDB" id="A0A4Q0M702"/>
<gene>
    <name evidence="2" type="ORF">EKH83_14105</name>
</gene>
<feature type="signal peptide" evidence="1">
    <location>
        <begin position="1"/>
        <end position="20"/>
    </location>
</feature>
<protein>
    <submittedName>
        <fullName evidence="2">Uncharacterized protein</fullName>
    </submittedName>
</protein>
<evidence type="ECO:0000256" key="1">
    <source>
        <dbReference type="SAM" id="SignalP"/>
    </source>
</evidence>
<comment type="caution">
    <text evidence="2">The sequence shown here is derived from an EMBL/GenBank/DDBJ whole genome shotgun (WGS) entry which is preliminary data.</text>
</comment>
<reference evidence="2 3" key="1">
    <citation type="submission" date="2018-12" db="EMBL/GenBank/DDBJ databases">
        <title>The Draft Genome Sequence of the Soil Bacterium Pedobacter tournemirensis R1.</title>
        <authorList>
            <person name="He J."/>
        </authorList>
    </citation>
    <scope>NUCLEOTIDE SEQUENCE [LARGE SCALE GENOMIC DNA]</scope>
    <source>
        <strain evidence="2 3">R1</strain>
    </source>
</reference>
<dbReference type="Proteomes" id="UP000290848">
    <property type="component" value="Unassembled WGS sequence"/>
</dbReference>
<organism evidence="2 3">
    <name type="scientific">Arcticibacter tournemirensis</name>
    <dbReference type="NCBI Taxonomy" id="699437"/>
    <lineage>
        <taxon>Bacteria</taxon>
        <taxon>Pseudomonadati</taxon>
        <taxon>Bacteroidota</taxon>
        <taxon>Sphingobacteriia</taxon>
        <taxon>Sphingobacteriales</taxon>
        <taxon>Sphingobacteriaceae</taxon>
        <taxon>Arcticibacter</taxon>
    </lineage>
</organism>
<name>A0A4Q0M702_9SPHI</name>
<evidence type="ECO:0000313" key="2">
    <source>
        <dbReference type="EMBL" id="RXF68850.1"/>
    </source>
</evidence>
<sequence length="164" mass="19010">MKKLSFLVLSILFFSVTAKSQSTYGWNNFFRYVYKNFKIPPEISEDCNFNYAVVVLKTDKQGKIRTVDIANDSKVKAQSLTFLKSYRIGKEANLRNRYVLFFLLFDQRKYITLRCVSPYEIGGGPTQIFTDALRYVSAQLKKDPTTIISYDPIILMMSDPSHKQ</sequence>
<accession>A0A4Q0M702</accession>
<evidence type="ECO:0000313" key="3">
    <source>
        <dbReference type="Proteomes" id="UP000290848"/>
    </source>
</evidence>
<proteinExistence type="predicted"/>